<accession>A0A2P8DZ12</accession>
<comment type="caution">
    <text evidence="1">The sequence shown here is derived from an EMBL/GenBank/DDBJ whole genome shotgun (WGS) entry which is preliminary data.</text>
</comment>
<evidence type="ECO:0000313" key="1">
    <source>
        <dbReference type="EMBL" id="PSL02463.1"/>
    </source>
</evidence>
<dbReference type="GO" id="GO:0008168">
    <property type="term" value="F:methyltransferase activity"/>
    <property type="evidence" value="ECO:0007669"/>
    <property type="project" value="UniProtKB-KW"/>
</dbReference>
<dbReference type="Proteomes" id="UP000243528">
    <property type="component" value="Unassembled WGS sequence"/>
</dbReference>
<dbReference type="InterPro" id="IPR029063">
    <property type="entry name" value="SAM-dependent_MTases_sf"/>
</dbReference>
<dbReference type="AlphaFoldDB" id="A0A2P8DZ12"/>
<dbReference type="Pfam" id="PF04672">
    <property type="entry name" value="Methyltransf_19"/>
    <property type="match status" value="1"/>
</dbReference>
<dbReference type="EMBL" id="PYGE01000010">
    <property type="protein sequence ID" value="PSL02463.1"/>
    <property type="molecule type" value="Genomic_DNA"/>
</dbReference>
<dbReference type="PIRSF" id="PIRSF017393">
    <property type="entry name" value="MTase_SAV2177"/>
    <property type="match status" value="1"/>
</dbReference>
<name>A0A2P8DZ12_9ACTN</name>
<evidence type="ECO:0000313" key="2">
    <source>
        <dbReference type="Proteomes" id="UP000243528"/>
    </source>
</evidence>
<dbReference type="RefSeq" id="WP_106538060.1">
    <property type="nucleotide sequence ID" value="NZ_PYGE01000010.1"/>
</dbReference>
<gene>
    <name evidence="1" type="ORF">CLV30_110116</name>
</gene>
<organism evidence="1 2">
    <name type="scientific">Haloactinopolyspora alba</name>
    <dbReference type="NCBI Taxonomy" id="648780"/>
    <lineage>
        <taxon>Bacteria</taxon>
        <taxon>Bacillati</taxon>
        <taxon>Actinomycetota</taxon>
        <taxon>Actinomycetes</taxon>
        <taxon>Jiangellales</taxon>
        <taxon>Jiangellaceae</taxon>
        <taxon>Haloactinopolyspora</taxon>
    </lineage>
</organism>
<keyword evidence="1" id="KW-0808">Transferase</keyword>
<protein>
    <submittedName>
        <fullName evidence="1">S-adenosyl methyltransferase</fullName>
    </submittedName>
</protein>
<keyword evidence="1" id="KW-0489">Methyltransferase</keyword>
<dbReference type="GO" id="GO:0032259">
    <property type="term" value="P:methylation"/>
    <property type="evidence" value="ECO:0007669"/>
    <property type="project" value="UniProtKB-KW"/>
</dbReference>
<dbReference type="Gene3D" id="3.40.50.150">
    <property type="entry name" value="Vaccinia Virus protein VP39"/>
    <property type="match status" value="1"/>
</dbReference>
<dbReference type="SUPFAM" id="SSF53335">
    <property type="entry name" value="S-adenosyl-L-methionine-dependent methyltransferases"/>
    <property type="match status" value="1"/>
</dbReference>
<dbReference type="InterPro" id="IPR006764">
    <property type="entry name" value="SAM_dep_MeTrfase_SAV2177_type"/>
</dbReference>
<proteinExistence type="predicted"/>
<reference evidence="1 2" key="1">
    <citation type="submission" date="2018-03" db="EMBL/GenBank/DDBJ databases">
        <title>Genomic Encyclopedia of Archaeal and Bacterial Type Strains, Phase II (KMG-II): from individual species to whole genera.</title>
        <authorList>
            <person name="Goeker M."/>
        </authorList>
    </citation>
    <scope>NUCLEOTIDE SEQUENCE [LARGE SCALE GENOMIC DNA]</scope>
    <source>
        <strain evidence="1 2">DSM 45211</strain>
    </source>
</reference>
<sequence length="272" mass="29507">MTDADKTGIDTTTASIARSYDAMLGGNDNYAIDREVRDQLLAVAPELRMLAWDNRGFLIRATRFLAGAAGVDQFLDCGSGLPTVENTHEAAGRVNPDARVVYVDHDPLVAAHGRALLDGDESARFVAADLTDPAGLLAHPTVNETLELDRPLALYQLSTFHHLEDDADPVALMRAYVDALPSGSYVVLSHFHNPGDDPELADLAARLEATFLHSPMGTGRFRTRDEIAAYFPGLEFVEPGLVSLTDWRPDGPPPQEVEPARRLMLGGVARKP</sequence>
<dbReference type="OrthoDB" id="4073278at2"/>
<keyword evidence="2" id="KW-1185">Reference proteome</keyword>